<evidence type="ECO:0000313" key="1">
    <source>
        <dbReference type="EMBL" id="KAJ1879508.1"/>
    </source>
</evidence>
<name>A0ACC1HX15_9FUNG</name>
<feature type="non-terminal residue" evidence="1">
    <location>
        <position position="242"/>
    </location>
</feature>
<organism evidence="1 2">
    <name type="scientific">Kickxella alabastrina</name>
    <dbReference type="NCBI Taxonomy" id="61397"/>
    <lineage>
        <taxon>Eukaryota</taxon>
        <taxon>Fungi</taxon>
        <taxon>Fungi incertae sedis</taxon>
        <taxon>Zoopagomycota</taxon>
        <taxon>Kickxellomycotina</taxon>
        <taxon>Kickxellomycetes</taxon>
        <taxon>Kickxellales</taxon>
        <taxon>Kickxellaceae</taxon>
        <taxon>Kickxella</taxon>
    </lineage>
</organism>
<proteinExistence type="predicted"/>
<protein>
    <submittedName>
        <fullName evidence="1">Uncharacterized protein</fullName>
    </submittedName>
</protein>
<dbReference type="EMBL" id="JANBPG010003715">
    <property type="protein sequence ID" value="KAJ1879508.1"/>
    <property type="molecule type" value="Genomic_DNA"/>
</dbReference>
<gene>
    <name evidence="1" type="ORF">LPJ66_011674</name>
</gene>
<accession>A0ACC1HX15</accession>
<keyword evidence="2" id="KW-1185">Reference proteome</keyword>
<dbReference type="Proteomes" id="UP001150581">
    <property type="component" value="Unassembled WGS sequence"/>
</dbReference>
<evidence type="ECO:0000313" key="2">
    <source>
        <dbReference type="Proteomes" id="UP001150581"/>
    </source>
</evidence>
<reference evidence="1" key="1">
    <citation type="submission" date="2022-07" db="EMBL/GenBank/DDBJ databases">
        <title>Phylogenomic reconstructions and comparative analyses of Kickxellomycotina fungi.</title>
        <authorList>
            <person name="Reynolds N.K."/>
            <person name="Stajich J.E."/>
            <person name="Barry K."/>
            <person name="Grigoriev I.V."/>
            <person name="Crous P."/>
            <person name="Smith M.E."/>
        </authorList>
    </citation>
    <scope>NUCLEOTIDE SEQUENCE</scope>
    <source>
        <strain evidence="1">Benny 63K</strain>
    </source>
</reference>
<comment type="caution">
    <text evidence="1">The sequence shown here is derived from an EMBL/GenBank/DDBJ whole genome shotgun (WGS) entry which is preliminary data.</text>
</comment>
<sequence length="242" mass="26906">MRDIISGRWLLTSQQGLSPGVVYLNVQIVEFGFDYAGTKDGVKSEHVRLQFAKLVEFTRRMAPNAKHMHLHNFGDDRLGLADMSVPLDVLGRKVSDGLKGIERVGFRSKDTDIPSTLVSGNNAYLAYVCLRNLGFRLVQYNVLTLEDVAIYLIKEFGLAGMVVDARGNLLSYPCLRRLHIERYPEAGPLPAFPNGIAFPNHHHLRIEACSRIASQVLSAANVNTLGRVGIRLNLIVLDALKR</sequence>